<evidence type="ECO:0000313" key="1">
    <source>
        <dbReference type="EMBL" id="NBI07226.1"/>
    </source>
</evidence>
<organism evidence="1 2">
    <name type="scientific">Senegalia massiliensis</name>
    <dbReference type="NCBI Taxonomy" id="1720316"/>
    <lineage>
        <taxon>Bacteria</taxon>
        <taxon>Bacillati</taxon>
        <taxon>Bacillota</taxon>
        <taxon>Clostridia</taxon>
        <taxon>Eubacteriales</taxon>
        <taxon>Clostridiaceae</taxon>
        <taxon>Senegalia</taxon>
    </lineage>
</organism>
<dbReference type="EMBL" id="QXXA01000011">
    <property type="protein sequence ID" value="NBI07226.1"/>
    <property type="molecule type" value="Genomic_DNA"/>
</dbReference>
<dbReference type="OrthoDB" id="1707754at2"/>
<dbReference type="Proteomes" id="UP000467132">
    <property type="component" value="Unassembled WGS sequence"/>
</dbReference>
<keyword evidence="2" id="KW-1185">Reference proteome</keyword>
<dbReference type="RefSeq" id="WP_160197697.1">
    <property type="nucleotide sequence ID" value="NZ_QXXA01000011.1"/>
</dbReference>
<dbReference type="AlphaFoldDB" id="A0A845R0H2"/>
<reference evidence="1 2" key="1">
    <citation type="submission" date="2018-08" db="EMBL/GenBank/DDBJ databases">
        <title>Murine metabolic-syndrome-specific gut microbial biobank.</title>
        <authorList>
            <person name="Liu C."/>
        </authorList>
    </citation>
    <scope>NUCLEOTIDE SEQUENCE [LARGE SCALE GENOMIC DNA]</scope>
    <source>
        <strain evidence="1 2">583</strain>
    </source>
</reference>
<protein>
    <submittedName>
        <fullName evidence="1">Hydroxymyristoyl-ACP dehydratase</fullName>
    </submittedName>
</protein>
<comment type="caution">
    <text evidence="1">The sequence shown here is derived from an EMBL/GenBank/DDBJ whole genome shotgun (WGS) entry which is preliminary data.</text>
</comment>
<sequence>MINCSENCIHQKDGICNLNYIVNSTGIVKNNCPYFDYKNEKDKKTPI</sequence>
<evidence type="ECO:0000313" key="2">
    <source>
        <dbReference type="Proteomes" id="UP000467132"/>
    </source>
</evidence>
<gene>
    <name evidence="1" type="ORF">D3Z33_10235</name>
</gene>
<accession>A0A845R0H2</accession>
<proteinExistence type="predicted"/>
<name>A0A845R0H2_9CLOT</name>